<reference evidence="5" key="2">
    <citation type="journal article" date="2016" name="G3 (Bethesda)">
        <title>Genome Evolution in Three Species of Cactophilic Drosophila.</title>
        <authorList>
            <person name="Sanchez-Flores A."/>
            <person name="Penazola F."/>
            <person name="Carpinteyro-Ponce J."/>
            <person name="Nazario-Yepiz N."/>
            <person name="Abreu-Goodger C."/>
            <person name="Machado C.A."/>
            <person name="Markow T.A."/>
        </authorList>
    </citation>
    <scope>NUCLEOTIDE SEQUENCE [LARGE SCALE GENOMIC DNA]</scope>
</reference>
<dbReference type="SUPFAM" id="SSF54928">
    <property type="entry name" value="RNA-binding domain, RBD"/>
    <property type="match status" value="1"/>
</dbReference>
<dbReference type="RefSeq" id="XP_017873511.1">
    <property type="nucleotide sequence ID" value="XM_018018022.1"/>
</dbReference>
<feature type="region of interest" description="Disordered" evidence="3">
    <location>
        <begin position="152"/>
        <end position="194"/>
    </location>
</feature>
<dbReference type="InterPro" id="IPR050502">
    <property type="entry name" value="Euk_RNA-bind_prot"/>
</dbReference>
<evidence type="ECO:0000256" key="2">
    <source>
        <dbReference type="PROSITE-ProRule" id="PRU00176"/>
    </source>
</evidence>
<dbReference type="Pfam" id="PF00076">
    <property type="entry name" value="RRM_1"/>
    <property type="match status" value="1"/>
</dbReference>
<dbReference type="PANTHER" id="PTHR48025">
    <property type="entry name" value="OS02G0815200 PROTEIN"/>
    <property type="match status" value="1"/>
</dbReference>
<keyword evidence="1 2" id="KW-0694">RNA-binding</keyword>
<dbReference type="GeneID" id="108620965"/>
<evidence type="ECO:0000256" key="3">
    <source>
        <dbReference type="SAM" id="MobiDB-lite"/>
    </source>
</evidence>
<dbReference type="Proteomes" id="UP000694904">
    <property type="component" value="Chromosome 2"/>
</dbReference>
<accession>A0ABM1Q225</accession>
<feature type="compositionally biased region" description="Basic and acidic residues" evidence="3">
    <location>
        <begin position="176"/>
        <end position="194"/>
    </location>
</feature>
<dbReference type="InterPro" id="IPR000504">
    <property type="entry name" value="RRM_dom"/>
</dbReference>
<gene>
    <name evidence="6" type="primary">LOC108620965</name>
</gene>
<dbReference type="SMART" id="SM00360">
    <property type="entry name" value="RRM"/>
    <property type="match status" value="1"/>
</dbReference>
<dbReference type="Gene3D" id="3.30.70.330">
    <property type="match status" value="1"/>
</dbReference>
<dbReference type="InterPro" id="IPR012677">
    <property type="entry name" value="Nucleotide-bd_a/b_plait_sf"/>
</dbReference>
<reference evidence="6" key="3">
    <citation type="submission" date="2025-08" db="UniProtKB">
        <authorList>
            <consortium name="RefSeq"/>
        </authorList>
    </citation>
    <scope>IDENTIFICATION</scope>
    <source>
        <tissue evidence="6">Whole organism</tissue>
    </source>
</reference>
<evidence type="ECO:0000259" key="4">
    <source>
        <dbReference type="PROSITE" id="PS50102"/>
    </source>
</evidence>
<proteinExistence type="predicted"/>
<sequence>MQAAMNMDANAVENREKERDRRGRGARGSRFSDADGNNGNAAGGGGGGGGANNARDRSRERRNCRVYISNIPYDYRWQDLKDLFRRIVGSIEYVQLFHDENGKARGCGIVEFKDPENVQKAMEKMNRYELNGRELVVKEDHGEQRDQYGRIVRDGAGGGGGGGAGGGGGGGGNGGGRDHMDDRDRGFSRRDDDRISGRNNFNMMSNDFNSSNYNLYGLSASFLESLGISGPLHNKVFVANVSICIIIIINYEPNQENKKKKKRTIPIPLPIPKPTTII</sequence>
<dbReference type="InterPro" id="IPR035979">
    <property type="entry name" value="RBD_domain_sf"/>
</dbReference>
<evidence type="ECO:0000313" key="6">
    <source>
        <dbReference type="RefSeq" id="XP_017873511.1"/>
    </source>
</evidence>
<reference evidence="5" key="1">
    <citation type="journal article" date="1997" name="Nucleic Acids Res.">
        <title>tRNAscan-SE: a program for improved detection of transfer RNA genes in genomic sequence.</title>
        <authorList>
            <person name="Lowe T.M."/>
            <person name="Eddy S.R."/>
        </authorList>
    </citation>
    <scope>NUCLEOTIDE SEQUENCE [LARGE SCALE GENOMIC DNA]</scope>
</reference>
<dbReference type="CDD" id="cd12385">
    <property type="entry name" value="RRM1_hnRNPM_like"/>
    <property type="match status" value="1"/>
</dbReference>
<dbReference type="PANTHER" id="PTHR48025:SF1">
    <property type="entry name" value="RRM DOMAIN-CONTAINING PROTEIN"/>
    <property type="match status" value="1"/>
</dbReference>
<feature type="compositionally biased region" description="Gly residues" evidence="3">
    <location>
        <begin position="41"/>
        <end position="51"/>
    </location>
</feature>
<feature type="compositionally biased region" description="Gly residues" evidence="3">
    <location>
        <begin position="155"/>
        <end position="175"/>
    </location>
</feature>
<evidence type="ECO:0000313" key="5">
    <source>
        <dbReference type="Proteomes" id="UP000694904"/>
    </source>
</evidence>
<protein>
    <submittedName>
        <fullName evidence="6">Cold-inducible RNA-binding protein</fullName>
    </submittedName>
</protein>
<feature type="region of interest" description="Disordered" evidence="3">
    <location>
        <begin position="1"/>
        <end position="60"/>
    </location>
</feature>
<feature type="compositionally biased region" description="Basic and acidic residues" evidence="3">
    <location>
        <begin position="13"/>
        <end position="23"/>
    </location>
</feature>
<evidence type="ECO:0000256" key="1">
    <source>
        <dbReference type="ARBA" id="ARBA00022884"/>
    </source>
</evidence>
<feature type="domain" description="RRM" evidence="4">
    <location>
        <begin position="64"/>
        <end position="142"/>
    </location>
</feature>
<dbReference type="PROSITE" id="PS50102">
    <property type="entry name" value="RRM"/>
    <property type="match status" value="1"/>
</dbReference>
<organism evidence="5 6">
    <name type="scientific">Drosophila arizonae</name>
    <name type="common">Fruit fly</name>
    <dbReference type="NCBI Taxonomy" id="7263"/>
    <lineage>
        <taxon>Eukaryota</taxon>
        <taxon>Metazoa</taxon>
        <taxon>Ecdysozoa</taxon>
        <taxon>Arthropoda</taxon>
        <taxon>Hexapoda</taxon>
        <taxon>Insecta</taxon>
        <taxon>Pterygota</taxon>
        <taxon>Neoptera</taxon>
        <taxon>Endopterygota</taxon>
        <taxon>Diptera</taxon>
        <taxon>Brachycera</taxon>
        <taxon>Muscomorpha</taxon>
        <taxon>Ephydroidea</taxon>
        <taxon>Drosophilidae</taxon>
        <taxon>Drosophila</taxon>
    </lineage>
</organism>
<name>A0ABM1Q225_DROAR</name>
<keyword evidence="5" id="KW-1185">Reference proteome</keyword>